<evidence type="ECO:0000313" key="3">
    <source>
        <dbReference type="Proteomes" id="UP000391834"/>
    </source>
</evidence>
<name>A0A5M4AVM9_9BACT</name>
<accession>A0A5M4AVM9</accession>
<reference evidence="2 3" key="1">
    <citation type="submission" date="2019-10" db="EMBL/GenBank/DDBJ databases">
        <title>Prolixibacter strains distinguished by the presence of nitrate reductase genes were adept at nitrate-dependent anaerobic corrosion of metallic iron and carbon steel.</title>
        <authorList>
            <person name="Iino T."/>
            <person name="Shono N."/>
            <person name="Ito K."/>
            <person name="Nakamura R."/>
            <person name="Sueoka K."/>
            <person name="Harayama S."/>
            <person name="Ohkuma M."/>
        </authorList>
    </citation>
    <scope>NUCLEOTIDE SEQUENCE [LARGE SCALE GENOMIC DNA]</scope>
    <source>
        <strain evidence="2 3">JCM 13498</strain>
    </source>
</reference>
<dbReference type="SMART" id="SM00387">
    <property type="entry name" value="HATPase_c"/>
    <property type="match status" value="1"/>
</dbReference>
<organism evidence="2 3">
    <name type="scientific">Prolixibacter bellariivorans</name>
    <dbReference type="NCBI Taxonomy" id="314319"/>
    <lineage>
        <taxon>Bacteria</taxon>
        <taxon>Pseudomonadati</taxon>
        <taxon>Bacteroidota</taxon>
        <taxon>Bacteroidia</taxon>
        <taxon>Marinilabiliales</taxon>
        <taxon>Prolixibacteraceae</taxon>
        <taxon>Prolixibacter</taxon>
    </lineage>
</organism>
<keyword evidence="3" id="KW-1185">Reference proteome</keyword>
<feature type="domain" description="Histidine kinase/HSP90-like ATPase" evidence="1">
    <location>
        <begin position="34"/>
        <end position="138"/>
    </location>
</feature>
<dbReference type="RefSeq" id="WP_025863490.1">
    <property type="nucleotide sequence ID" value="NZ_BLAX01000001.1"/>
</dbReference>
<dbReference type="AlphaFoldDB" id="A0A5M4AVM9"/>
<proteinExistence type="predicted"/>
<dbReference type="OrthoDB" id="9797578at2"/>
<dbReference type="Proteomes" id="UP000391834">
    <property type="component" value="Unassembled WGS sequence"/>
</dbReference>
<evidence type="ECO:0000313" key="2">
    <source>
        <dbReference type="EMBL" id="GET31995.1"/>
    </source>
</evidence>
<dbReference type="EMBL" id="BLAX01000001">
    <property type="protein sequence ID" value="GET31995.1"/>
    <property type="molecule type" value="Genomic_DNA"/>
</dbReference>
<comment type="caution">
    <text evidence="2">The sequence shown here is derived from an EMBL/GenBank/DDBJ whole genome shotgun (WGS) entry which is preliminary data.</text>
</comment>
<protein>
    <recommendedName>
        <fullName evidence="1">Histidine kinase/HSP90-like ATPase domain-containing protein</fullName>
    </recommendedName>
</protein>
<evidence type="ECO:0000259" key="1">
    <source>
        <dbReference type="SMART" id="SM00387"/>
    </source>
</evidence>
<gene>
    <name evidence="2" type="ORF">PbJCM13498_08580</name>
</gene>
<dbReference type="Pfam" id="PF13581">
    <property type="entry name" value="HATPase_c_2"/>
    <property type="match status" value="1"/>
</dbReference>
<dbReference type="InterPro" id="IPR003594">
    <property type="entry name" value="HATPase_dom"/>
</dbReference>
<dbReference type="InterPro" id="IPR036890">
    <property type="entry name" value="HATPase_C_sf"/>
</dbReference>
<dbReference type="Gene3D" id="3.30.565.10">
    <property type="entry name" value="Histidine kinase-like ATPase, C-terminal domain"/>
    <property type="match status" value="1"/>
</dbReference>
<sequence>MKLNFQVEGGNFAKAGAASSEVKKMLKQLGVPPMIIRRIVVALYEAEVNIVAHAQQGVISVDLHHDKVEIELRDKGPGIQDISRAMQEGFSTASEEVRAMGFGAGMGLPNIKKNADKLHIESQVGEGTTVYITNYFAKP</sequence>
<dbReference type="SUPFAM" id="SSF55874">
    <property type="entry name" value="ATPase domain of HSP90 chaperone/DNA topoisomerase II/histidine kinase"/>
    <property type="match status" value="1"/>
</dbReference>